<accession>A0A4D6ND47</accession>
<organism evidence="4 5">
    <name type="scientific">Vigna unguiculata</name>
    <name type="common">Cowpea</name>
    <dbReference type="NCBI Taxonomy" id="3917"/>
    <lineage>
        <taxon>Eukaryota</taxon>
        <taxon>Viridiplantae</taxon>
        <taxon>Streptophyta</taxon>
        <taxon>Embryophyta</taxon>
        <taxon>Tracheophyta</taxon>
        <taxon>Spermatophyta</taxon>
        <taxon>Magnoliopsida</taxon>
        <taxon>eudicotyledons</taxon>
        <taxon>Gunneridae</taxon>
        <taxon>Pentapetalae</taxon>
        <taxon>rosids</taxon>
        <taxon>fabids</taxon>
        <taxon>Fabales</taxon>
        <taxon>Fabaceae</taxon>
        <taxon>Papilionoideae</taxon>
        <taxon>50 kb inversion clade</taxon>
        <taxon>NPAAA clade</taxon>
        <taxon>indigoferoid/millettioid clade</taxon>
        <taxon>Phaseoleae</taxon>
        <taxon>Vigna</taxon>
    </lineage>
</organism>
<gene>
    <name evidence="4" type="ORF">DEO72_LG10g3010</name>
</gene>
<dbReference type="GO" id="GO:0016491">
    <property type="term" value="F:oxidoreductase activity"/>
    <property type="evidence" value="ECO:0007669"/>
    <property type="project" value="UniProtKB-KW"/>
</dbReference>
<dbReference type="SUPFAM" id="SSF51735">
    <property type="entry name" value="NAD(P)-binding Rossmann-fold domains"/>
    <property type="match status" value="1"/>
</dbReference>
<dbReference type="InterPro" id="IPR045000">
    <property type="entry name" value="TR"/>
</dbReference>
<evidence type="ECO:0000256" key="1">
    <source>
        <dbReference type="ARBA" id="ARBA00022857"/>
    </source>
</evidence>
<dbReference type="PANTHER" id="PTHR42898:SF101">
    <property type="entry name" value="ENOYL-(ACYL CARRIER) REDUCTASE"/>
    <property type="match status" value="1"/>
</dbReference>
<dbReference type="EMBL" id="CP039354">
    <property type="protein sequence ID" value="QCE11773.1"/>
    <property type="molecule type" value="Genomic_DNA"/>
</dbReference>
<comment type="similarity">
    <text evidence="3">Belongs to the short-chain dehydrogenases/reductases (SDR) family. SDR65C subfamily.</text>
</comment>
<evidence type="ECO:0000313" key="5">
    <source>
        <dbReference type="Proteomes" id="UP000501690"/>
    </source>
</evidence>
<evidence type="ECO:0000313" key="4">
    <source>
        <dbReference type="EMBL" id="QCE11773.1"/>
    </source>
</evidence>
<protein>
    <submittedName>
        <fullName evidence="4">Tropine dehydrogenase</fullName>
    </submittedName>
</protein>
<sequence length="106" mass="11920">MAEPKLSSIKDNRWSLHGMTALVTGGTRGIGHAIVEELAEFGAAIHICSRKQDDIDKCLEEWKKKGFNVTGSVCDVKHSHQRQKLMETVSSIFQGKLNILKLYFYV</sequence>
<dbReference type="Gene3D" id="3.40.50.720">
    <property type="entry name" value="NAD(P)-binding Rossmann-like Domain"/>
    <property type="match status" value="1"/>
</dbReference>
<evidence type="ECO:0000256" key="2">
    <source>
        <dbReference type="ARBA" id="ARBA00023002"/>
    </source>
</evidence>
<evidence type="ECO:0000256" key="3">
    <source>
        <dbReference type="ARBA" id="ARBA00025714"/>
    </source>
</evidence>
<name>A0A4D6ND47_VIGUN</name>
<proteinExistence type="inferred from homology"/>
<keyword evidence="5" id="KW-1185">Reference proteome</keyword>
<dbReference type="PANTHER" id="PTHR42898">
    <property type="entry name" value="TROPINONE REDUCTASE"/>
    <property type="match status" value="1"/>
</dbReference>
<reference evidence="4 5" key="1">
    <citation type="submission" date="2019-04" db="EMBL/GenBank/DDBJ databases">
        <title>An improved genome assembly and genetic linkage map for asparagus bean, Vigna unguiculata ssp. sesquipedialis.</title>
        <authorList>
            <person name="Xia Q."/>
            <person name="Zhang R."/>
            <person name="Dong Y."/>
        </authorList>
    </citation>
    <scope>NUCLEOTIDE SEQUENCE [LARGE SCALE GENOMIC DNA]</scope>
    <source>
        <tissue evidence="4">Leaf</tissue>
    </source>
</reference>
<keyword evidence="1" id="KW-0521">NADP</keyword>
<dbReference type="Pfam" id="PF00106">
    <property type="entry name" value="adh_short"/>
    <property type="match status" value="1"/>
</dbReference>
<dbReference type="InterPro" id="IPR036291">
    <property type="entry name" value="NAD(P)-bd_dom_sf"/>
</dbReference>
<dbReference type="AlphaFoldDB" id="A0A4D6ND47"/>
<dbReference type="Proteomes" id="UP000501690">
    <property type="component" value="Linkage Group LG10"/>
</dbReference>
<keyword evidence="2" id="KW-0560">Oxidoreductase</keyword>
<dbReference type="InterPro" id="IPR002347">
    <property type="entry name" value="SDR_fam"/>
</dbReference>